<evidence type="ECO:0000313" key="7">
    <source>
        <dbReference type="EMBL" id="SNY49194.1"/>
    </source>
</evidence>
<evidence type="ECO:0000256" key="2">
    <source>
        <dbReference type="ARBA" id="ARBA00022670"/>
    </source>
</evidence>
<feature type="signal peptide" evidence="5">
    <location>
        <begin position="1"/>
        <end position="33"/>
    </location>
</feature>
<evidence type="ECO:0000313" key="8">
    <source>
        <dbReference type="Proteomes" id="UP000219612"/>
    </source>
</evidence>
<evidence type="ECO:0000256" key="4">
    <source>
        <dbReference type="ARBA" id="ARBA00022807"/>
    </source>
</evidence>
<keyword evidence="4" id="KW-0788">Thiol protease</keyword>
<dbReference type="GO" id="GO:0006508">
    <property type="term" value="P:proteolysis"/>
    <property type="evidence" value="ECO:0007669"/>
    <property type="project" value="UniProtKB-KW"/>
</dbReference>
<keyword evidence="2" id="KW-0645">Protease</keyword>
<protein>
    <submittedName>
        <fullName evidence="7">Cell wall-associated hydrolase, NlpC family</fullName>
    </submittedName>
</protein>
<dbReference type="PANTHER" id="PTHR47359">
    <property type="entry name" value="PEPTIDOGLYCAN DL-ENDOPEPTIDASE CWLO"/>
    <property type="match status" value="1"/>
</dbReference>
<feature type="chain" id="PRO_5038707606" evidence="5">
    <location>
        <begin position="34"/>
        <end position="331"/>
    </location>
</feature>
<proteinExistence type="inferred from homology"/>
<accession>A0A285IML9</accession>
<evidence type="ECO:0000256" key="5">
    <source>
        <dbReference type="SAM" id="SignalP"/>
    </source>
</evidence>
<dbReference type="PROSITE" id="PS51935">
    <property type="entry name" value="NLPC_P60"/>
    <property type="match status" value="1"/>
</dbReference>
<name>A0A285IML9_9ACTN</name>
<evidence type="ECO:0000256" key="3">
    <source>
        <dbReference type="ARBA" id="ARBA00022801"/>
    </source>
</evidence>
<keyword evidence="8" id="KW-1185">Reference proteome</keyword>
<dbReference type="Gene3D" id="3.90.1720.10">
    <property type="entry name" value="endopeptidase domain like (from Nostoc punctiforme)"/>
    <property type="match status" value="1"/>
</dbReference>
<evidence type="ECO:0000256" key="1">
    <source>
        <dbReference type="ARBA" id="ARBA00007074"/>
    </source>
</evidence>
<dbReference type="OrthoDB" id="5177647at2"/>
<reference evidence="7 8" key="1">
    <citation type="submission" date="2017-09" db="EMBL/GenBank/DDBJ databases">
        <authorList>
            <person name="Ehlers B."/>
            <person name="Leendertz F.H."/>
        </authorList>
    </citation>
    <scope>NUCLEOTIDE SEQUENCE [LARGE SCALE GENOMIC DNA]</scope>
    <source>
        <strain evidence="7 8">CGMCC 4.6857</strain>
    </source>
</reference>
<dbReference type="Pfam" id="PF00877">
    <property type="entry name" value="NLPC_P60"/>
    <property type="match status" value="1"/>
</dbReference>
<dbReference type="InterPro" id="IPR051794">
    <property type="entry name" value="PG_Endopeptidase_C40"/>
</dbReference>
<dbReference type="InterPro" id="IPR000064">
    <property type="entry name" value="NLP_P60_dom"/>
</dbReference>
<dbReference type="SUPFAM" id="SSF54001">
    <property type="entry name" value="Cysteine proteinases"/>
    <property type="match status" value="1"/>
</dbReference>
<evidence type="ECO:0000259" key="6">
    <source>
        <dbReference type="PROSITE" id="PS51935"/>
    </source>
</evidence>
<organism evidence="7 8">
    <name type="scientific">Paractinoplanes atraurantiacus</name>
    <dbReference type="NCBI Taxonomy" id="1036182"/>
    <lineage>
        <taxon>Bacteria</taxon>
        <taxon>Bacillati</taxon>
        <taxon>Actinomycetota</taxon>
        <taxon>Actinomycetes</taxon>
        <taxon>Micromonosporales</taxon>
        <taxon>Micromonosporaceae</taxon>
        <taxon>Paractinoplanes</taxon>
    </lineage>
</organism>
<dbReference type="PANTHER" id="PTHR47359:SF3">
    <property type="entry name" value="NLP_P60 DOMAIN-CONTAINING PROTEIN-RELATED"/>
    <property type="match status" value="1"/>
</dbReference>
<dbReference type="RefSeq" id="WP_097322059.1">
    <property type="nucleotide sequence ID" value="NZ_OBDY01000009.1"/>
</dbReference>
<gene>
    <name evidence="7" type="ORF">SAMN05421748_109247</name>
</gene>
<dbReference type="AlphaFoldDB" id="A0A285IML9"/>
<sequence>MKRIGARGRAAVLRGLVCALAAVGVVVTGPAVAHATPSPSTVEAQIDKQWNELEPVIEQYNDVHNQLLKNRARQKSLAAQLTPLQVQVDLAMAQVQGLAVDAYKQGAPNALNAMIISGSPTGLTDKLTYLDQLARHQQEQIKGVAALRDKLTATKADLDVVTKSVAARDKDLSTRKKAIQTKITSLQKLRIQAYGSADASDGPLRLGACPVTYTNDKGGRAAQRACDLIGKPYVFGSAGPNTYDCSGLTQEAWGSVGVHLDHYTKDQWGEGKAVSRDELQPGDLVFFFPGSLHHVGIYIGGGLMVHAPHTGDHVRMAEIDRMPIAGFRRPG</sequence>
<comment type="similarity">
    <text evidence="1">Belongs to the peptidase C40 family.</text>
</comment>
<keyword evidence="5" id="KW-0732">Signal</keyword>
<dbReference type="Proteomes" id="UP000219612">
    <property type="component" value="Unassembled WGS sequence"/>
</dbReference>
<dbReference type="EMBL" id="OBDY01000009">
    <property type="protein sequence ID" value="SNY49194.1"/>
    <property type="molecule type" value="Genomic_DNA"/>
</dbReference>
<dbReference type="Gene3D" id="6.10.250.3150">
    <property type="match status" value="1"/>
</dbReference>
<dbReference type="InterPro" id="IPR038765">
    <property type="entry name" value="Papain-like_cys_pep_sf"/>
</dbReference>
<keyword evidence="3 7" id="KW-0378">Hydrolase</keyword>
<dbReference type="GO" id="GO:0008234">
    <property type="term" value="F:cysteine-type peptidase activity"/>
    <property type="evidence" value="ECO:0007669"/>
    <property type="project" value="UniProtKB-KW"/>
</dbReference>
<feature type="domain" description="NlpC/P60" evidence="6">
    <location>
        <begin position="215"/>
        <end position="331"/>
    </location>
</feature>